<dbReference type="InterPro" id="IPR015797">
    <property type="entry name" value="NUDIX_hydrolase-like_dom_sf"/>
</dbReference>
<evidence type="ECO:0000313" key="5">
    <source>
        <dbReference type="EMBL" id="PJC56357.1"/>
    </source>
</evidence>
<comment type="similarity">
    <text evidence="3">Belongs to the Nudix hydrolase family.</text>
</comment>
<dbReference type="GO" id="GO:0016787">
    <property type="term" value="F:hydrolase activity"/>
    <property type="evidence" value="ECO:0007669"/>
    <property type="project" value="UniProtKB-KW"/>
</dbReference>
<gene>
    <name evidence="5" type="ORF">CO026_00730</name>
</gene>
<comment type="cofactor">
    <cofactor evidence="1">
        <name>Mg(2+)</name>
        <dbReference type="ChEBI" id="CHEBI:18420"/>
    </cofactor>
</comment>
<sequence length="152" mass="17505">MLTQKIKQLCVRYGHELQVLWWFLRRPITRGSKCLVICDDKVLLVRPSYSHRKWTIPGGGVKQRETFAAAATRELLEETGVVVSGLTYFYEYKQVIEYKNDTVQCFYGFVADDTVKIDNAEIVEYGWFSLDNLPSDASPSVEKIIQVFNISI</sequence>
<evidence type="ECO:0000256" key="1">
    <source>
        <dbReference type="ARBA" id="ARBA00001946"/>
    </source>
</evidence>
<dbReference type="EMBL" id="PFRD01000038">
    <property type="protein sequence ID" value="PJC56357.1"/>
    <property type="molecule type" value="Genomic_DNA"/>
</dbReference>
<keyword evidence="2 3" id="KW-0378">Hydrolase</keyword>
<dbReference type="Pfam" id="PF00293">
    <property type="entry name" value="NUDIX"/>
    <property type="match status" value="1"/>
</dbReference>
<dbReference type="PRINTS" id="PR00502">
    <property type="entry name" value="NUDIXFAMILY"/>
</dbReference>
<dbReference type="InterPro" id="IPR000086">
    <property type="entry name" value="NUDIX_hydrolase_dom"/>
</dbReference>
<evidence type="ECO:0000313" key="6">
    <source>
        <dbReference type="Proteomes" id="UP000230391"/>
    </source>
</evidence>
<accession>A0A2M8FFD6</accession>
<dbReference type="PROSITE" id="PS51462">
    <property type="entry name" value="NUDIX"/>
    <property type="match status" value="1"/>
</dbReference>
<dbReference type="SUPFAM" id="SSF55811">
    <property type="entry name" value="Nudix"/>
    <property type="match status" value="1"/>
</dbReference>
<name>A0A2M8FFD6_9BACT</name>
<dbReference type="AlphaFoldDB" id="A0A2M8FFD6"/>
<dbReference type="InterPro" id="IPR020084">
    <property type="entry name" value="NUDIX_hydrolase_CS"/>
</dbReference>
<protein>
    <recommendedName>
        <fullName evidence="4">Nudix hydrolase domain-containing protein</fullName>
    </recommendedName>
</protein>
<dbReference type="PANTHER" id="PTHR43046">
    <property type="entry name" value="GDP-MANNOSE MANNOSYL HYDROLASE"/>
    <property type="match status" value="1"/>
</dbReference>
<dbReference type="PANTHER" id="PTHR43046:SF14">
    <property type="entry name" value="MUTT_NUDIX FAMILY PROTEIN"/>
    <property type="match status" value="1"/>
</dbReference>
<proteinExistence type="inferred from homology"/>
<dbReference type="InterPro" id="IPR020476">
    <property type="entry name" value="Nudix_hydrolase"/>
</dbReference>
<evidence type="ECO:0000259" key="4">
    <source>
        <dbReference type="PROSITE" id="PS51462"/>
    </source>
</evidence>
<feature type="domain" description="Nudix hydrolase" evidence="4">
    <location>
        <begin position="27"/>
        <end position="151"/>
    </location>
</feature>
<comment type="caution">
    <text evidence="5">The sequence shown here is derived from an EMBL/GenBank/DDBJ whole genome shotgun (WGS) entry which is preliminary data.</text>
</comment>
<evidence type="ECO:0000256" key="3">
    <source>
        <dbReference type="RuleBase" id="RU003476"/>
    </source>
</evidence>
<reference evidence="6" key="1">
    <citation type="submission" date="2017-09" db="EMBL/GenBank/DDBJ databases">
        <title>Depth-based differentiation of microbial function through sediment-hosted aquifers and enrichment of novel symbionts in the deep terrestrial subsurface.</title>
        <authorList>
            <person name="Probst A.J."/>
            <person name="Ladd B."/>
            <person name="Jarett J.K."/>
            <person name="Geller-Mcgrath D.E."/>
            <person name="Sieber C.M.K."/>
            <person name="Emerson J.B."/>
            <person name="Anantharaman K."/>
            <person name="Thomas B.C."/>
            <person name="Malmstrom R."/>
            <person name="Stieglmeier M."/>
            <person name="Klingl A."/>
            <person name="Woyke T."/>
            <person name="Ryan C.M."/>
            <person name="Banfield J.F."/>
        </authorList>
    </citation>
    <scope>NUCLEOTIDE SEQUENCE [LARGE SCALE GENOMIC DNA]</scope>
</reference>
<evidence type="ECO:0000256" key="2">
    <source>
        <dbReference type="ARBA" id="ARBA00022801"/>
    </source>
</evidence>
<dbReference type="Proteomes" id="UP000230391">
    <property type="component" value="Unassembled WGS sequence"/>
</dbReference>
<dbReference type="Gene3D" id="3.90.79.10">
    <property type="entry name" value="Nucleoside Triphosphate Pyrophosphohydrolase"/>
    <property type="match status" value="1"/>
</dbReference>
<dbReference type="PROSITE" id="PS00893">
    <property type="entry name" value="NUDIX_BOX"/>
    <property type="match status" value="1"/>
</dbReference>
<organism evidence="5 6">
    <name type="scientific">Candidatus Kaiserbacteria bacterium CG_4_9_14_0_2_um_filter_41_32</name>
    <dbReference type="NCBI Taxonomy" id="1974601"/>
    <lineage>
        <taxon>Bacteria</taxon>
        <taxon>Candidatus Kaiseribacteriota</taxon>
    </lineage>
</organism>